<sequence length="285" mass="31941">MPDLVAHFNDLLESHRRWTIITGAGVSADSGIPTYRDARGKWLGSNPIQHQEFLRDPGARRRYWSRSVRGWPGVRDAAPNPVHLALTRFEQLGHLELLITQNVDRLHQRAGTNKVVDLHGRLDRVICLHCGADESRERVQQRLERINPTHDWRPGTLRPDGDSELPGSVVEQIKITPCPHCEGVLMPDVVFFGGSVPRSRVQQCEQAIATSDAVLVLGSSLQVYSGYRFCKRAHQLEKPIVILNNGVTRADALATLKIPTNAMQTFINAVDTLMMQHADKRNLHG</sequence>
<dbReference type="Gene3D" id="3.40.50.1220">
    <property type="entry name" value="TPP-binding domain"/>
    <property type="match status" value="1"/>
</dbReference>
<keyword evidence="4" id="KW-0862">Zinc</keyword>
<dbReference type="GO" id="GO:0046872">
    <property type="term" value="F:metal ion binding"/>
    <property type="evidence" value="ECO:0007669"/>
    <property type="project" value="UniProtKB-KW"/>
</dbReference>
<dbReference type="InterPro" id="IPR026591">
    <property type="entry name" value="Sirtuin_cat_small_dom_sf"/>
</dbReference>
<dbReference type="SUPFAM" id="SSF52467">
    <property type="entry name" value="DHS-like NAD/FAD-binding domain"/>
    <property type="match status" value="1"/>
</dbReference>
<protein>
    <recommendedName>
        <fullName evidence="1">protein acetyllysine N-acetyltransferase</fullName>
        <ecNumber evidence="1">2.3.1.286</ecNumber>
    </recommendedName>
</protein>
<dbReference type="InterPro" id="IPR029035">
    <property type="entry name" value="DHS-like_NAD/FAD-binding_dom"/>
</dbReference>
<evidence type="ECO:0000256" key="1">
    <source>
        <dbReference type="ARBA" id="ARBA00012928"/>
    </source>
</evidence>
<evidence type="ECO:0000313" key="6">
    <source>
        <dbReference type="EMBL" id="EED34572.1"/>
    </source>
</evidence>
<dbReference type="GO" id="GO:0017136">
    <property type="term" value="F:histone deacetylase activity, NAD-dependent"/>
    <property type="evidence" value="ECO:0007669"/>
    <property type="project" value="TreeGrafter"/>
</dbReference>
<dbReference type="EC" id="2.3.1.286" evidence="1"/>
<feature type="binding site" evidence="4">
    <location>
        <position position="130"/>
    </location>
    <ligand>
        <name>Zn(2+)</name>
        <dbReference type="ChEBI" id="CHEBI:29105"/>
    </ligand>
</feature>
<organism evidence="6 7">
    <name type="scientific">Luminiphilus syltensis NOR5-1B</name>
    <dbReference type="NCBI Taxonomy" id="565045"/>
    <lineage>
        <taxon>Bacteria</taxon>
        <taxon>Pseudomonadati</taxon>
        <taxon>Pseudomonadota</taxon>
        <taxon>Gammaproteobacteria</taxon>
        <taxon>Cellvibrionales</taxon>
        <taxon>Halieaceae</taxon>
        <taxon>Luminiphilus</taxon>
    </lineage>
</organism>
<reference evidence="7" key="1">
    <citation type="journal article" date="2013" name="BMC Microbiol.">
        <title>Taxonomy and evolution of bacteriochlorophyll a-containing members of the OM60/NOR5 clade of marine gammaproteobacteria: description of Luminiphilus syltensis gen. nov., sp. nov., reclassification of Haliea rubra as Pseudohaliea rubra gen. nov., comb. nov., and emendation of Chromatocurvus halotolerans.</title>
        <authorList>
            <person name="Spring S."/>
            <person name="Riedel T."/>
            <person name="Sproer C."/>
            <person name="Yan S."/>
            <person name="Harder J."/>
            <person name="Fuchs B.M."/>
        </authorList>
    </citation>
    <scope>NUCLEOTIDE SEQUENCE [LARGE SCALE GENOMIC DNA]</scope>
    <source>
        <strain evidence="7">NOR51-B</strain>
    </source>
</reference>
<feature type="active site" description="Proton acceptor" evidence="4">
    <location>
        <position position="119"/>
    </location>
</feature>
<dbReference type="NCBIfam" id="NF003738">
    <property type="entry name" value="PRK05333.1"/>
    <property type="match status" value="1"/>
</dbReference>
<dbReference type="eggNOG" id="COG0846">
    <property type="taxonomic scope" value="Bacteria"/>
</dbReference>
<name>B8KQQ3_9GAMM</name>
<feature type="binding site" evidence="4">
    <location>
        <position position="181"/>
    </location>
    <ligand>
        <name>Zn(2+)</name>
        <dbReference type="ChEBI" id="CHEBI:29105"/>
    </ligand>
</feature>
<dbReference type="InterPro" id="IPR026590">
    <property type="entry name" value="Ssirtuin_cat_dom"/>
</dbReference>
<dbReference type="EMBL" id="DS999411">
    <property type="protein sequence ID" value="EED34572.1"/>
    <property type="molecule type" value="Genomic_DNA"/>
</dbReference>
<keyword evidence="4" id="KW-0479">Metal-binding</keyword>
<keyword evidence="7" id="KW-1185">Reference proteome</keyword>
<evidence type="ECO:0000313" key="7">
    <source>
        <dbReference type="Proteomes" id="UP000004699"/>
    </source>
</evidence>
<dbReference type="InterPro" id="IPR003000">
    <property type="entry name" value="Sirtuin"/>
</dbReference>
<dbReference type="HOGENOM" id="CLU_023643_3_2_6"/>
<dbReference type="PANTHER" id="PTHR11085">
    <property type="entry name" value="NAD-DEPENDENT PROTEIN DEACYLASE SIRTUIN-5, MITOCHONDRIAL-RELATED"/>
    <property type="match status" value="1"/>
</dbReference>
<evidence type="ECO:0000256" key="4">
    <source>
        <dbReference type="PROSITE-ProRule" id="PRU00236"/>
    </source>
</evidence>
<keyword evidence="3" id="KW-0520">NAD</keyword>
<evidence type="ECO:0000259" key="5">
    <source>
        <dbReference type="PROSITE" id="PS50305"/>
    </source>
</evidence>
<dbReference type="Pfam" id="PF02146">
    <property type="entry name" value="SIR2"/>
    <property type="match status" value="1"/>
</dbReference>
<dbReference type="AlphaFoldDB" id="B8KQQ3"/>
<dbReference type="PROSITE" id="PS50305">
    <property type="entry name" value="SIRTUIN"/>
    <property type="match status" value="1"/>
</dbReference>
<dbReference type="Proteomes" id="UP000004699">
    <property type="component" value="Unassembled WGS sequence"/>
</dbReference>
<dbReference type="STRING" id="565045.NOR51B_510"/>
<feature type="binding site" evidence="4">
    <location>
        <position position="127"/>
    </location>
    <ligand>
        <name>Zn(2+)</name>
        <dbReference type="ChEBI" id="CHEBI:29105"/>
    </ligand>
</feature>
<dbReference type="InterPro" id="IPR050134">
    <property type="entry name" value="NAD-dep_sirtuin_deacylases"/>
</dbReference>
<keyword evidence="2" id="KW-0808">Transferase</keyword>
<evidence type="ECO:0000256" key="3">
    <source>
        <dbReference type="ARBA" id="ARBA00023027"/>
    </source>
</evidence>
<dbReference type="OrthoDB" id="9800582at2"/>
<dbReference type="PANTHER" id="PTHR11085:SF10">
    <property type="entry name" value="NAD-DEPENDENT PROTEIN DEACYLASE SIRTUIN-5, MITOCHONDRIAL-RELATED"/>
    <property type="match status" value="1"/>
</dbReference>
<proteinExistence type="predicted"/>
<accession>B8KQQ3</accession>
<gene>
    <name evidence="6" type="ORF">NOR51B_510</name>
</gene>
<feature type="binding site" evidence="4">
    <location>
        <position position="178"/>
    </location>
    <ligand>
        <name>Zn(2+)</name>
        <dbReference type="ChEBI" id="CHEBI:29105"/>
    </ligand>
</feature>
<dbReference type="Gene3D" id="3.30.1600.10">
    <property type="entry name" value="SIR2/SIRT2 'Small Domain"/>
    <property type="match status" value="1"/>
</dbReference>
<feature type="domain" description="Deacetylase sirtuin-type" evidence="5">
    <location>
        <begin position="1"/>
        <end position="276"/>
    </location>
</feature>
<evidence type="ECO:0000256" key="2">
    <source>
        <dbReference type="ARBA" id="ARBA00022679"/>
    </source>
</evidence>
<dbReference type="RefSeq" id="WP_009019320.1">
    <property type="nucleotide sequence ID" value="NZ_DS999411.1"/>
</dbReference>
<dbReference type="GO" id="GO:0070403">
    <property type="term" value="F:NAD+ binding"/>
    <property type="evidence" value="ECO:0007669"/>
    <property type="project" value="InterPro"/>
</dbReference>